<keyword evidence="1" id="KW-0472">Membrane</keyword>
<accession>A0A3M8SUG1</accession>
<evidence type="ECO:0000256" key="1">
    <source>
        <dbReference type="SAM" id="Phobius"/>
    </source>
</evidence>
<keyword evidence="3" id="KW-1185">Reference proteome</keyword>
<dbReference type="AlphaFoldDB" id="A0A3M8SUG1"/>
<keyword evidence="1" id="KW-0812">Transmembrane</keyword>
<dbReference type="EMBL" id="RIBS01000006">
    <property type="protein sequence ID" value="RNF82874.1"/>
    <property type="molecule type" value="Genomic_DNA"/>
</dbReference>
<dbReference type="Proteomes" id="UP000267049">
    <property type="component" value="Unassembled WGS sequence"/>
</dbReference>
<dbReference type="RefSeq" id="WP_123088607.1">
    <property type="nucleotide sequence ID" value="NZ_RIBS01000006.1"/>
</dbReference>
<feature type="transmembrane region" description="Helical" evidence="1">
    <location>
        <begin position="43"/>
        <end position="66"/>
    </location>
</feature>
<gene>
    <name evidence="2" type="ORF">EER27_13275</name>
</gene>
<feature type="transmembrane region" description="Helical" evidence="1">
    <location>
        <begin position="90"/>
        <end position="113"/>
    </location>
</feature>
<keyword evidence="1" id="KW-1133">Transmembrane helix</keyword>
<reference evidence="2 3" key="1">
    <citation type="submission" date="2018-11" db="EMBL/GenBank/DDBJ databases">
        <title>Lysobacter cryohumiis sp. nov., isolated from soil in the Tianshan Mountains, Xinjiang, China.</title>
        <authorList>
            <person name="Luo Y."/>
            <person name="Sheng H."/>
        </authorList>
    </citation>
    <scope>NUCLEOTIDE SEQUENCE [LARGE SCALE GENOMIC DNA]</scope>
    <source>
        <strain evidence="2 3">ZS60</strain>
    </source>
</reference>
<sequence length="124" mass="12775">MRLTRIWFALSDAVARLLLAGAVLAAILTPVVGPMHAKMSHQVLSTGHLMTVSALWLAVAAGAFVLTRRRPLGLLPVALPGVALAVSGKAFAAACYLGLAALVFATPLVLAYFEARARAASGKG</sequence>
<evidence type="ECO:0000313" key="3">
    <source>
        <dbReference type="Proteomes" id="UP000267049"/>
    </source>
</evidence>
<organism evidence="2 3">
    <name type="scientific">Montanilutibacter psychrotolerans</name>
    <dbReference type="NCBI Taxonomy" id="1327343"/>
    <lineage>
        <taxon>Bacteria</taxon>
        <taxon>Pseudomonadati</taxon>
        <taxon>Pseudomonadota</taxon>
        <taxon>Gammaproteobacteria</taxon>
        <taxon>Lysobacterales</taxon>
        <taxon>Lysobacteraceae</taxon>
        <taxon>Montanilutibacter</taxon>
    </lineage>
</organism>
<feature type="transmembrane region" description="Helical" evidence="1">
    <location>
        <begin position="6"/>
        <end position="31"/>
    </location>
</feature>
<protein>
    <submittedName>
        <fullName evidence="2">Uncharacterized protein</fullName>
    </submittedName>
</protein>
<name>A0A3M8SUG1_9GAMM</name>
<evidence type="ECO:0000313" key="2">
    <source>
        <dbReference type="EMBL" id="RNF82874.1"/>
    </source>
</evidence>
<proteinExistence type="predicted"/>
<comment type="caution">
    <text evidence="2">The sequence shown here is derived from an EMBL/GenBank/DDBJ whole genome shotgun (WGS) entry which is preliminary data.</text>
</comment>